<dbReference type="PANTHER" id="PTHR28676">
    <property type="entry name" value="ALK AND LTK LIGAND 2-RELATED"/>
    <property type="match status" value="1"/>
</dbReference>
<evidence type="ECO:0000256" key="7">
    <source>
        <dbReference type="ARBA" id="ARBA00023136"/>
    </source>
</evidence>
<dbReference type="Ensembl" id="ENSSMAT00000000077.2">
    <property type="protein sequence ID" value="ENSSMAP00000000076.1"/>
    <property type="gene ID" value="ENSSMAG00000000051.2"/>
</dbReference>
<dbReference type="OMA" id="RLYNNTR"/>
<dbReference type="GeneID" id="118316867"/>
<evidence type="ECO:0000256" key="4">
    <source>
        <dbReference type="ARBA" id="ARBA00022514"/>
    </source>
</evidence>
<evidence type="ECO:0008006" key="13">
    <source>
        <dbReference type="Google" id="ProtNLM"/>
    </source>
</evidence>
<keyword evidence="6 10" id="KW-0732">Signal</keyword>
<keyword evidence="7" id="KW-0472">Membrane</keyword>
<dbReference type="GO" id="GO:0005125">
    <property type="term" value="F:cytokine activity"/>
    <property type="evidence" value="ECO:0007669"/>
    <property type="project" value="UniProtKB-KW"/>
</dbReference>
<evidence type="ECO:0000256" key="6">
    <source>
        <dbReference type="ARBA" id="ARBA00022729"/>
    </source>
</evidence>
<gene>
    <name evidence="11" type="primary">LOC118316867</name>
</gene>
<dbReference type="RefSeq" id="XP_035501016.1">
    <property type="nucleotide sequence ID" value="XM_035645123.2"/>
</dbReference>
<protein>
    <recommendedName>
        <fullName evidence="13">ALK and LTK ligand 2</fullName>
    </recommendedName>
</protein>
<feature type="signal peptide" evidence="10">
    <location>
        <begin position="1"/>
        <end position="24"/>
    </location>
</feature>
<proteinExistence type="inferred from homology"/>
<evidence type="ECO:0000256" key="9">
    <source>
        <dbReference type="ARBA" id="ARBA00033741"/>
    </source>
</evidence>
<dbReference type="Pfam" id="PF15129">
    <property type="entry name" value="ALKL1_2"/>
    <property type="match status" value="1"/>
</dbReference>
<evidence type="ECO:0000256" key="3">
    <source>
        <dbReference type="ARBA" id="ARBA00022475"/>
    </source>
</evidence>
<dbReference type="AlphaFoldDB" id="A0A8D2ZCM3"/>
<sequence>MLLPRLPVLSALLVLLLAAGRCTAAALLRGSGTRADGRLEGRSLLEQVGRPPRTRTETAGITMHGLKTPERVSRSYHGLEAHPRDPRHKEKFIKHLTGPLYFNPKCRKHFNRLYHNTRDCTVPAYYKRCARLLTQLANSPRCTER</sequence>
<evidence type="ECO:0000256" key="10">
    <source>
        <dbReference type="SAM" id="SignalP"/>
    </source>
</evidence>
<dbReference type="OrthoDB" id="9807651at2759"/>
<dbReference type="GO" id="GO:0005886">
    <property type="term" value="C:plasma membrane"/>
    <property type="evidence" value="ECO:0007669"/>
    <property type="project" value="UniProtKB-SubCell"/>
</dbReference>
<comment type="similarity">
    <text evidence="9">Belongs to the ALKAL family.</text>
</comment>
<dbReference type="Proteomes" id="UP000694558">
    <property type="component" value="Chromosome 1"/>
</dbReference>
<keyword evidence="3" id="KW-1003">Cell membrane</keyword>
<name>A0A8D2ZCM3_SCOMX</name>
<evidence type="ECO:0000256" key="5">
    <source>
        <dbReference type="ARBA" id="ARBA00022525"/>
    </source>
</evidence>
<evidence type="ECO:0000256" key="2">
    <source>
        <dbReference type="ARBA" id="ARBA00004613"/>
    </source>
</evidence>
<keyword evidence="5" id="KW-0964">Secreted</keyword>
<dbReference type="PANTHER" id="PTHR28676:SF2">
    <property type="entry name" value="ALK AND LTK LIGAND 2"/>
    <property type="match status" value="1"/>
</dbReference>
<dbReference type="GO" id="GO:0005615">
    <property type="term" value="C:extracellular space"/>
    <property type="evidence" value="ECO:0007669"/>
    <property type="project" value="UniProtKB-KW"/>
</dbReference>
<evidence type="ECO:0000313" key="11">
    <source>
        <dbReference type="Ensembl" id="ENSSMAP00000000076.1"/>
    </source>
</evidence>
<reference evidence="11" key="2">
    <citation type="submission" date="2025-08" db="UniProtKB">
        <authorList>
            <consortium name="Ensembl"/>
        </authorList>
    </citation>
    <scope>IDENTIFICATION</scope>
</reference>
<feature type="chain" id="PRO_5034786301" description="ALK and LTK ligand 2" evidence="10">
    <location>
        <begin position="25"/>
        <end position="145"/>
    </location>
</feature>
<evidence type="ECO:0000256" key="8">
    <source>
        <dbReference type="ARBA" id="ARBA00023157"/>
    </source>
</evidence>
<comment type="subcellular location">
    <subcellularLocation>
        <location evidence="1">Cell membrane</location>
    </subcellularLocation>
    <subcellularLocation>
        <location evidence="2">Secreted</location>
    </subcellularLocation>
</comment>
<dbReference type="GO" id="GO:0070374">
    <property type="term" value="P:positive regulation of ERK1 and ERK2 cascade"/>
    <property type="evidence" value="ECO:0007669"/>
    <property type="project" value="TreeGrafter"/>
</dbReference>
<dbReference type="InterPro" id="IPR029364">
    <property type="entry name" value="ALKL1/2"/>
</dbReference>
<evidence type="ECO:0000313" key="12">
    <source>
        <dbReference type="Proteomes" id="UP000694558"/>
    </source>
</evidence>
<organism evidence="11 12">
    <name type="scientific">Scophthalmus maximus</name>
    <name type="common">Turbot</name>
    <name type="synonym">Psetta maxima</name>
    <dbReference type="NCBI Taxonomy" id="52904"/>
    <lineage>
        <taxon>Eukaryota</taxon>
        <taxon>Metazoa</taxon>
        <taxon>Chordata</taxon>
        <taxon>Craniata</taxon>
        <taxon>Vertebrata</taxon>
        <taxon>Euteleostomi</taxon>
        <taxon>Actinopterygii</taxon>
        <taxon>Neopterygii</taxon>
        <taxon>Teleostei</taxon>
        <taxon>Neoteleostei</taxon>
        <taxon>Acanthomorphata</taxon>
        <taxon>Carangaria</taxon>
        <taxon>Pleuronectiformes</taxon>
        <taxon>Pleuronectoidei</taxon>
        <taxon>Scophthalmidae</taxon>
        <taxon>Scophthalmus</taxon>
    </lineage>
</organism>
<reference evidence="11" key="1">
    <citation type="submission" date="2023-05" db="EMBL/GenBank/DDBJ databases">
        <title>High-quality long-read genome of Scophthalmus maximus.</title>
        <authorList>
            <person name="Lien S."/>
            <person name="Martinez P."/>
        </authorList>
    </citation>
    <scope>NUCLEOTIDE SEQUENCE [LARGE SCALE GENOMIC DNA]</scope>
</reference>
<dbReference type="GO" id="GO:0030971">
    <property type="term" value="F:receptor tyrosine kinase binding"/>
    <property type="evidence" value="ECO:0007669"/>
    <property type="project" value="InterPro"/>
</dbReference>
<dbReference type="GO" id="GO:0030298">
    <property type="term" value="F:receptor signaling protein tyrosine kinase activator activity"/>
    <property type="evidence" value="ECO:0007669"/>
    <property type="project" value="InterPro"/>
</dbReference>
<keyword evidence="4" id="KW-0202">Cytokine</keyword>
<dbReference type="GO" id="GO:0070378">
    <property type="term" value="P:positive regulation of ERK5 cascade"/>
    <property type="evidence" value="ECO:0007669"/>
    <property type="project" value="TreeGrafter"/>
</dbReference>
<keyword evidence="8" id="KW-1015">Disulfide bond</keyword>
<dbReference type="GeneTree" id="ENSGT00940000159969"/>
<evidence type="ECO:0000256" key="1">
    <source>
        <dbReference type="ARBA" id="ARBA00004236"/>
    </source>
</evidence>
<accession>A0A8D2ZCM3</accession>
<dbReference type="RefSeq" id="XP_035501025.1">
    <property type="nucleotide sequence ID" value="XM_035645132.2"/>
</dbReference>